<evidence type="ECO:0000256" key="2">
    <source>
        <dbReference type="ARBA" id="ARBA00022771"/>
    </source>
</evidence>
<dbReference type="PANTHER" id="PTHR40389:SF3">
    <property type="entry name" value="IGE-BINDING PROTEIN"/>
    <property type="match status" value="1"/>
</dbReference>
<dbReference type="Gene3D" id="1.10.150.490">
    <property type="entry name" value="Retroviral GAG p10 protein"/>
    <property type="match status" value="1"/>
</dbReference>
<keyword evidence="2 4" id="KW-0863">Zinc-finger</keyword>
<name>A0ABQ9DL78_9PASS</name>
<dbReference type="Pfam" id="PF00607">
    <property type="entry name" value="Gag_p24"/>
    <property type="match status" value="1"/>
</dbReference>
<dbReference type="Gene3D" id="4.10.60.10">
    <property type="entry name" value="Zinc finger, CCHC-type"/>
    <property type="match status" value="1"/>
</dbReference>
<dbReference type="SUPFAM" id="SSF47353">
    <property type="entry name" value="Retrovirus capsid dimerization domain-like"/>
    <property type="match status" value="1"/>
</dbReference>
<dbReference type="PANTHER" id="PTHR40389">
    <property type="entry name" value="ENDOGENOUS RETROVIRUS GROUP K MEMBER 24 GAG POLYPROTEIN-RELATED"/>
    <property type="match status" value="1"/>
</dbReference>
<gene>
    <name evidence="6" type="ORF">WISP_41675</name>
</gene>
<evidence type="ECO:0000256" key="4">
    <source>
        <dbReference type="PROSITE-ProRule" id="PRU00047"/>
    </source>
</evidence>
<keyword evidence="1" id="KW-0479">Metal-binding</keyword>
<dbReference type="Gene3D" id="1.10.1200.30">
    <property type="match status" value="1"/>
</dbReference>
<evidence type="ECO:0000259" key="5">
    <source>
        <dbReference type="PROSITE" id="PS50158"/>
    </source>
</evidence>
<dbReference type="EMBL" id="WHWB01033157">
    <property type="protein sequence ID" value="KAJ7421640.1"/>
    <property type="molecule type" value="Genomic_DNA"/>
</dbReference>
<dbReference type="InterPro" id="IPR036875">
    <property type="entry name" value="Znf_CCHC_sf"/>
</dbReference>
<evidence type="ECO:0000256" key="1">
    <source>
        <dbReference type="ARBA" id="ARBA00022723"/>
    </source>
</evidence>
<sequence length="692" mass="77493">MVIFERPWKSEEVPEDWKKEKCHPYFQKGQEWGPGNYWPVSLTSVSGKVMEYLILEAISACMNDRKVILNSQHGFTKDSALSTNIMGSALGKSKRLIYKKIRAVIEYQGHKYDKASLKALATWINSHQLQIPEELNLEHWDNLGATLWTAEKKGDKTAAKALIAWRLVYMCSKIARKPDSAIQPLTQLRHEMAAQSVYPPQLTAGNPSPAYVGQHGRAHATRPEAHVPEAYPSLPLRPIHNQGLPTLPDAPAPEKPHRPEALARPKAFAQSVAYRQLSVRTSRMQHHITHTQTSPPKPIHPPTYATPVGENLTEADSERELHALPLIDLKEITQDCADTCIHDTSAPRPNTFTLKASGNVHALPASTTTQVEVAHNIIEAQEKAWKTIHEQAALAGDLEMLKAFPVQIEGGRPPQWRPISYPVLKDIKKTIVEHDLSSPYTLSLLESFFQAFDLTPNDIRQVASAWLPTLQYSAFEAEWKALIKKHVKEGDYVPISRDITQDKAIDRMYGEGAYVTNAKQAMTPLPVLHKSAELAFEAIKKVAKTSTSTPSYALIFQGPKEPFYDFASRLKEAVAKQISDPKAQEVLFKSLVVEKANEECRKILRPLKNPTLLEMIEACSNVDYAKKDLELMACAVKGRCFNCGKEGHLDRHCPENQPPPSPKTLPKYNCQRCGKGKHWTLLCRSVTDLNGD</sequence>
<evidence type="ECO:0000313" key="7">
    <source>
        <dbReference type="Proteomes" id="UP001145742"/>
    </source>
</evidence>
<dbReference type="InterPro" id="IPR045345">
    <property type="entry name" value="Gag_p24_C"/>
</dbReference>
<dbReference type="InterPro" id="IPR008919">
    <property type="entry name" value="Retrov_capsid_N"/>
</dbReference>
<evidence type="ECO:0000313" key="6">
    <source>
        <dbReference type="EMBL" id="KAJ7421640.1"/>
    </source>
</evidence>
<organism evidence="6 7">
    <name type="scientific">Willisornis vidua</name>
    <name type="common">Xingu scale-backed antbird</name>
    <dbReference type="NCBI Taxonomy" id="1566151"/>
    <lineage>
        <taxon>Eukaryota</taxon>
        <taxon>Metazoa</taxon>
        <taxon>Chordata</taxon>
        <taxon>Craniata</taxon>
        <taxon>Vertebrata</taxon>
        <taxon>Euteleostomi</taxon>
        <taxon>Archelosauria</taxon>
        <taxon>Archosauria</taxon>
        <taxon>Dinosauria</taxon>
        <taxon>Saurischia</taxon>
        <taxon>Theropoda</taxon>
        <taxon>Coelurosauria</taxon>
        <taxon>Aves</taxon>
        <taxon>Neognathae</taxon>
        <taxon>Neoaves</taxon>
        <taxon>Telluraves</taxon>
        <taxon>Australaves</taxon>
        <taxon>Passeriformes</taxon>
        <taxon>Thamnophilidae</taxon>
        <taxon>Willisornis</taxon>
    </lineage>
</organism>
<dbReference type="Proteomes" id="UP001145742">
    <property type="component" value="Unassembled WGS sequence"/>
</dbReference>
<dbReference type="Gene3D" id="1.10.375.10">
    <property type="entry name" value="Human Immunodeficiency Virus Type 1 Capsid Protein"/>
    <property type="match status" value="1"/>
</dbReference>
<dbReference type="SMART" id="SM00343">
    <property type="entry name" value="ZnF_C2HC"/>
    <property type="match status" value="2"/>
</dbReference>
<evidence type="ECO:0000256" key="3">
    <source>
        <dbReference type="ARBA" id="ARBA00022833"/>
    </source>
</evidence>
<dbReference type="InterPro" id="IPR001878">
    <property type="entry name" value="Znf_CCHC"/>
</dbReference>
<dbReference type="InterPro" id="IPR050195">
    <property type="entry name" value="Primate_lentivir_Gag_pol-like"/>
</dbReference>
<accession>A0ABQ9DL78</accession>
<keyword evidence="3" id="KW-0862">Zinc</keyword>
<proteinExistence type="predicted"/>
<comment type="caution">
    <text evidence="6">The sequence shown here is derived from an EMBL/GenBank/DDBJ whole genome shotgun (WGS) entry which is preliminary data.</text>
</comment>
<dbReference type="Pfam" id="PF19317">
    <property type="entry name" value="Gag_p24_C"/>
    <property type="match status" value="1"/>
</dbReference>
<reference evidence="6" key="1">
    <citation type="submission" date="2019-10" db="EMBL/GenBank/DDBJ databases">
        <authorList>
            <person name="Soares A.E.R."/>
            <person name="Aleixo A."/>
            <person name="Schneider P."/>
            <person name="Miyaki C.Y."/>
            <person name="Schneider M.P."/>
            <person name="Mello C."/>
            <person name="Vasconcelos A.T.R."/>
        </authorList>
    </citation>
    <scope>NUCLEOTIDE SEQUENCE</scope>
    <source>
        <tissue evidence="6">Muscle</tissue>
    </source>
</reference>
<keyword evidence="7" id="KW-1185">Reference proteome</keyword>
<feature type="domain" description="CCHC-type" evidence="5">
    <location>
        <begin position="639"/>
        <end position="655"/>
    </location>
</feature>
<dbReference type="SUPFAM" id="SSF47943">
    <property type="entry name" value="Retrovirus capsid protein, N-terminal core domain"/>
    <property type="match status" value="1"/>
</dbReference>
<dbReference type="InterPro" id="IPR008916">
    <property type="entry name" value="Retrov_capsid_C"/>
</dbReference>
<dbReference type="InterPro" id="IPR038124">
    <property type="entry name" value="B_retro_matrix_sf"/>
</dbReference>
<dbReference type="PROSITE" id="PS50158">
    <property type="entry name" value="ZF_CCHC"/>
    <property type="match status" value="1"/>
</dbReference>
<dbReference type="SUPFAM" id="SSF57756">
    <property type="entry name" value="Retrovirus zinc finger-like domains"/>
    <property type="match status" value="1"/>
</dbReference>
<protein>
    <recommendedName>
        <fullName evidence="5">CCHC-type domain-containing protein</fullName>
    </recommendedName>
</protein>